<dbReference type="Proteomes" id="UP000194450">
    <property type="component" value="Unassembled WGS sequence"/>
</dbReference>
<keyword evidence="1" id="KW-0143">Chaperone</keyword>
<dbReference type="Gene3D" id="1.10.287.110">
    <property type="entry name" value="DnaJ domain"/>
    <property type="match status" value="1"/>
</dbReference>
<sequence length="202" mass="24017">MKHDFLNQLDSALETELLSETEPMREHELIQRLQGAPYELFDEQALSGSLQLFQTHFILFNALYRLREKWRREKLFELSIHTLAIVKKPYEEYEEALVAKDVLADYYLNWEHFESTRANDVDDLLNSFWNRVQGIRQPPARAELDKAMQVMEVEESEVTDKGNLKRRYRQLLHRHHPDKGGSKQQVQEVKWAYTILQSQVSE</sequence>
<dbReference type="EMBL" id="FXWH01000001">
    <property type="protein sequence ID" value="SMQ67748.1"/>
    <property type="molecule type" value="Genomic_DNA"/>
</dbReference>
<dbReference type="RefSeq" id="WP_086434659.1">
    <property type="nucleotide sequence ID" value="NZ_FXWH01000001.1"/>
</dbReference>
<dbReference type="InterPro" id="IPR001623">
    <property type="entry name" value="DnaJ_domain"/>
</dbReference>
<evidence type="ECO:0000259" key="2">
    <source>
        <dbReference type="PROSITE" id="PS50076"/>
    </source>
</evidence>
<accession>A0A1Y6EYL1</accession>
<keyword evidence="4" id="KW-1185">Reference proteome</keyword>
<feature type="domain" description="J" evidence="2">
    <location>
        <begin position="146"/>
        <end position="202"/>
    </location>
</feature>
<reference evidence="4" key="1">
    <citation type="submission" date="2017-04" db="EMBL/GenBank/DDBJ databases">
        <authorList>
            <person name="Varghese N."/>
            <person name="Submissions S."/>
        </authorList>
    </citation>
    <scope>NUCLEOTIDE SEQUENCE [LARGE SCALE GENOMIC DNA]</scope>
</reference>
<organism evidence="3 4">
    <name type="scientific">Pseudidiomarina planktonica</name>
    <dbReference type="NCBI Taxonomy" id="1323738"/>
    <lineage>
        <taxon>Bacteria</taxon>
        <taxon>Pseudomonadati</taxon>
        <taxon>Pseudomonadota</taxon>
        <taxon>Gammaproteobacteria</taxon>
        <taxon>Alteromonadales</taxon>
        <taxon>Idiomarinaceae</taxon>
        <taxon>Pseudidiomarina</taxon>
    </lineage>
</organism>
<name>A0A1Y6EYL1_9GAMM</name>
<dbReference type="AlphaFoldDB" id="A0A1Y6EYL1"/>
<evidence type="ECO:0000313" key="4">
    <source>
        <dbReference type="Proteomes" id="UP000194450"/>
    </source>
</evidence>
<gene>
    <name evidence="3" type="ORF">SAMN06297229_1614</name>
</gene>
<dbReference type="SUPFAM" id="SSF46565">
    <property type="entry name" value="Chaperone J-domain"/>
    <property type="match status" value="1"/>
</dbReference>
<dbReference type="InterPro" id="IPR021059">
    <property type="entry name" value="DnaJ-related_N"/>
</dbReference>
<dbReference type="SMART" id="SM00271">
    <property type="entry name" value="DnaJ"/>
    <property type="match status" value="1"/>
</dbReference>
<proteinExistence type="predicted"/>
<dbReference type="Pfam" id="PF12339">
    <property type="entry name" value="DNAJ_related"/>
    <property type="match status" value="1"/>
</dbReference>
<dbReference type="InterPro" id="IPR036869">
    <property type="entry name" value="J_dom_sf"/>
</dbReference>
<evidence type="ECO:0000313" key="3">
    <source>
        <dbReference type="EMBL" id="SMQ67748.1"/>
    </source>
</evidence>
<dbReference type="PROSITE" id="PS50076">
    <property type="entry name" value="DNAJ_2"/>
    <property type="match status" value="1"/>
</dbReference>
<protein>
    <submittedName>
        <fullName evidence="3">DNA-J related protein</fullName>
    </submittedName>
</protein>
<dbReference type="OrthoDB" id="581986at2"/>
<evidence type="ECO:0000256" key="1">
    <source>
        <dbReference type="ARBA" id="ARBA00023186"/>
    </source>
</evidence>